<dbReference type="GO" id="GO:0006412">
    <property type="term" value="P:translation"/>
    <property type="evidence" value="ECO:0007669"/>
    <property type="project" value="UniProtKB-KW"/>
</dbReference>
<evidence type="ECO:0000313" key="5">
    <source>
        <dbReference type="EMBL" id="KKT36316.1"/>
    </source>
</evidence>
<feature type="non-terminal residue" evidence="5">
    <location>
        <position position="1"/>
    </location>
</feature>
<dbReference type="InterPro" id="IPR013842">
    <property type="entry name" value="LepA_CTD"/>
</dbReference>
<organism evidence="5 6">
    <name type="scientific">Candidatus Collierbacteria bacterium GW2011_GWA1_44_12</name>
    <dbReference type="NCBI Taxonomy" id="1618376"/>
    <lineage>
        <taxon>Bacteria</taxon>
        <taxon>Candidatus Collieribacteriota</taxon>
    </lineage>
</organism>
<dbReference type="GO" id="GO:0043022">
    <property type="term" value="F:ribosome binding"/>
    <property type="evidence" value="ECO:0007669"/>
    <property type="project" value="TreeGrafter"/>
</dbReference>
<dbReference type="PANTHER" id="PTHR43512:SF4">
    <property type="entry name" value="TRANSLATION FACTOR GUF1 HOMOLOG, CHLOROPLASTIC"/>
    <property type="match status" value="1"/>
</dbReference>
<keyword evidence="1" id="KW-0547">Nucleotide-binding</keyword>
<dbReference type="Gene3D" id="3.30.70.2570">
    <property type="entry name" value="Elongation factor 4, C-terminal domain"/>
    <property type="match status" value="1"/>
</dbReference>
<evidence type="ECO:0000256" key="2">
    <source>
        <dbReference type="ARBA" id="ARBA00022917"/>
    </source>
</evidence>
<dbReference type="InterPro" id="IPR038363">
    <property type="entry name" value="LepA_C_sf"/>
</dbReference>
<proteinExistence type="predicted"/>
<evidence type="ECO:0000259" key="4">
    <source>
        <dbReference type="Pfam" id="PF06421"/>
    </source>
</evidence>
<name>A0A0G1GMY8_9BACT</name>
<dbReference type="Proteomes" id="UP000034069">
    <property type="component" value="Unassembled WGS sequence"/>
</dbReference>
<reference evidence="5 6" key="1">
    <citation type="journal article" date="2015" name="Nature">
        <title>rRNA introns, odd ribosomes, and small enigmatic genomes across a large radiation of phyla.</title>
        <authorList>
            <person name="Brown C.T."/>
            <person name="Hug L.A."/>
            <person name="Thomas B.C."/>
            <person name="Sharon I."/>
            <person name="Castelle C.J."/>
            <person name="Singh A."/>
            <person name="Wilkins M.J."/>
            <person name="Williams K.H."/>
            <person name="Banfield J.F."/>
        </authorList>
    </citation>
    <scope>NUCLEOTIDE SEQUENCE [LARGE SCALE GENOMIC DNA]</scope>
</reference>
<sequence>SIGGQVISRETIKAFRKDVDAKLHGGDFTRNLKLLQKQKKGKARMKQFGKVQLPQEAFLAAVKA</sequence>
<accession>A0A0G1GMY8</accession>
<protein>
    <submittedName>
        <fullName evidence="5">GTP-binding protein LepA</fullName>
    </submittedName>
</protein>
<comment type="caution">
    <text evidence="5">The sequence shown here is derived from an EMBL/GenBank/DDBJ whole genome shotgun (WGS) entry which is preliminary data.</text>
</comment>
<dbReference type="InterPro" id="IPR006297">
    <property type="entry name" value="EF-4"/>
</dbReference>
<dbReference type="PATRIC" id="fig|1618376.3.peg.145"/>
<evidence type="ECO:0000256" key="1">
    <source>
        <dbReference type="ARBA" id="ARBA00022741"/>
    </source>
</evidence>
<dbReference type="AlphaFoldDB" id="A0A0G1GMY8"/>
<dbReference type="Pfam" id="PF06421">
    <property type="entry name" value="LepA_C"/>
    <property type="match status" value="1"/>
</dbReference>
<dbReference type="GO" id="GO:0045727">
    <property type="term" value="P:positive regulation of translation"/>
    <property type="evidence" value="ECO:0007669"/>
    <property type="project" value="TreeGrafter"/>
</dbReference>
<dbReference type="PANTHER" id="PTHR43512">
    <property type="entry name" value="TRANSLATION FACTOR GUF1-RELATED"/>
    <property type="match status" value="1"/>
</dbReference>
<gene>
    <name evidence="5" type="ORF">UW23_C0003G0047</name>
</gene>
<dbReference type="EMBL" id="LCHN01000003">
    <property type="protein sequence ID" value="KKT36316.1"/>
    <property type="molecule type" value="Genomic_DNA"/>
</dbReference>
<dbReference type="GO" id="GO:0005525">
    <property type="term" value="F:GTP binding"/>
    <property type="evidence" value="ECO:0007669"/>
    <property type="project" value="UniProtKB-KW"/>
</dbReference>
<feature type="domain" description="GTP-binding protein LepA C-terminal" evidence="4">
    <location>
        <begin position="2"/>
        <end position="62"/>
    </location>
</feature>
<keyword evidence="3" id="KW-0342">GTP-binding</keyword>
<evidence type="ECO:0000313" key="6">
    <source>
        <dbReference type="Proteomes" id="UP000034069"/>
    </source>
</evidence>
<evidence type="ECO:0000256" key="3">
    <source>
        <dbReference type="ARBA" id="ARBA00023134"/>
    </source>
</evidence>
<keyword evidence="2" id="KW-0648">Protein biosynthesis</keyword>